<organism evidence="9 10">
    <name type="scientific">Aeromonas popoffii</name>
    <dbReference type="NCBI Taxonomy" id="70856"/>
    <lineage>
        <taxon>Bacteria</taxon>
        <taxon>Pseudomonadati</taxon>
        <taxon>Pseudomonadota</taxon>
        <taxon>Gammaproteobacteria</taxon>
        <taxon>Aeromonadales</taxon>
        <taxon>Aeromonadaceae</taxon>
        <taxon>Aeromonas</taxon>
    </lineage>
</organism>
<keyword evidence="1 6" id="KW-0489">Methyltransferase</keyword>
<evidence type="ECO:0000256" key="6">
    <source>
        <dbReference type="PROSITE-ProRule" id="PRU01016"/>
    </source>
</evidence>
<keyword evidence="10" id="KW-1185">Reference proteome</keyword>
<dbReference type="InterPro" id="IPR001525">
    <property type="entry name" value="C5_MeTfrase"/>
</dbReference>
<feature type="active site" evidence="6">
    <location>
        <position position="84"/>
    </location>
</feature>
<dbReference type="Gene3D" id="3.40.50.150">
    <property type="entry name" value="Vaccinia Virus protein VP39"/>
    <property type="match status" value="1"/>
</dbReference>
<dbReference type="PRINTS" id="PR00105">
    <property type="entry name" value="C5METTRFRASE"/>
</dbReference>
<proteinExistence type="inferred from homology"/>
<gene>
    <name evidence="9" type="ORF">KAT72_21690</name>
</gene>
<dbReference type="Pfam" id="PF00145">
    <property type="entry name" value="DNA_methylase"/>
    <property type="match status" value="1"/>
</dbReference>
<evidence type="ECO:0000256" key="4">
    <source>
        <dbReference type="ARBA" id="ARBA00022747"/>
    </source>
</evidence>
<name>A0ABS5GXG9_9GAMM</name>
<dbReference type="InterPro" id="IPR018117">
    <property type="entry name" value="C5_DNA_meth_AS"/>
</dbReference>
<protein>
    <recommendedName>
        <fullName evidence="8">Cytosine-specific methyltransferase</fullName>
        <ecNumber evidence="8">2.1.1.37</ecNumber>
    </recommendedName>
</protein>
<dbReference type="PROSITE" id="PS00094">
    <property type="entry name" value="C5_MTASE_1"/>
    <property type="match status" value="1"/>
</dbReference>
<dbReference type="GO" id="GO:0032259">
    <property type="term" value="P:methylation"/>
    <property type="evidence" value="ECO:0007669"/>
    <property type="project" value="UniProtKB-KW"/>
</dbReference>
<evidence type="ECO:0000313" key="10">
    <source>
        <dbReference type="Proteomes" id="UP000675653"/>
    </source>
</evidence>
<accession>A0ABS5GXG9</accession>
<evidence type="ECO:0000256" key="8">
    <source>
        <dbReference type="RuleBase" id="RU000417"/>
    </source>
</evidence>
<keyword evidence="3 6" id="KW-0949">S-adenosyl-L-methionine</keyword>
<dbReference type="PANTHER" id="PTHR10629">
    <property type="entry name" value="CYTOSINE-SPECIFIC METHYLTRANSFERASE"/>
    <property type="match status" value="1"/>
</dbReference>
<keyword evidence="2 6" id="KW-0808">Transferase</keyword>
<dbReference type="PROSITE" id="PS51679">
    <property type="entry name" value="SAM_MT_C5"/>
    <property type="match status" value="1"/>
</dbReference>
<evidence type="ECO:0000256" key="1">
    <source>
        <dbReference type="ARBA" id="ARBA00022603"/>
    </source>
</evidence>
<keyword evidence="4" id="KW-0680">Restriction system</keyword>
<dbReference type="NCBIfam" id="TIGR00675">
    <property type="entry name" value="dcm"/>
    <property type="match status" value="1"/>
</dbReference>
<evidence type="ECO:0000256" key="3">
    <source>
        <dbReference type="ARBA" id="ARBA00022691"/>
    </source>
</evidence>
<dbReference type="PANTHER" id="PTHR10629:SF52">
    <property type="entry name" value="DNA (CYTOSINE-5)-METHYLTRANSFERASE 1"/>
    <property type="match status" value="1"/>
</dbReference>
<dbReference type="CDD" id="cd00315">
    <property type="entry name" value="Cyt_C5_DNA_methylase"/>
    <property type="match status" value="1"/>
</dbReference>
<sequence length="381" mass="43257">MLKNAHLNPNTGKPWRVGSLFAGCGGFDVGVEQAGMDIVWANDINPDACETYRKNIGPIIEGDVHEIDLDTLEPIDILLAGFPCQPFSNAGSRKGTGDDRGQLYKSTYKFIEHFQPQAVIYENVRGFLSFKSENGKLADEIKDTLENKYGYHCIYKLLNLSHFGVPQNRIRVVMVALRDPSYLEHAYPDITVDKDLSILTTLDGITSALPNHNERMKLNPQALHFGSMIPEGGSWKSLEYDVLPERWKKIRDNMAKYHYPNFFRRYSRHDIMGTITAAFKPENAAVWHPVHGQIYSVREIARFQTFPDDFVFYGRSIKSRYQQIGNAVPPYFAKQLIERVAACLSKIPHDILEKKFPSSCGLNVNKPVSKQLDMIKSLSKL</sequence>
<dbReference type="Proteomes" id="UP000675653">
    <property type="component" value="Unassembled WGS sequence"/>
</dbReference>
<comment type="caution">
    <text evidence="9">The sequence shown here is derived from an EMBL/GenBank/DDBJ whole genome shotgun (WGS) entry which is preliminary data.</text>
</comment>
<evidence type="ECO:0000256" key="7">
    <source>
        <dbReference type="RuleBase" id="RU000416"/>
    </source>
</evidence>
<dbReference type="InterPro" id="IPR029063">
    <property type="entry name" value="SAM-dependent_MTases_sf"/>
</dbReference>
<dbReference type="GO" id="GO:0008168">
    <property type="term" value="F:methyltransferase activity"/>
    <property type="evidence" value="ECO:0007669"/>
    <property type="project" value="UniProtKB-KW"/>
</dbReference>
<reference evidence="9 10" key="1">
    <citation type="submission" date="2021-04" db="EMBL/GenBank/DDBJ databases">
        <title>Draft Genome of Aeromonas popoffii ID682, isolated from a natural water source in Idaho.</title>
        <authorList>
            <person name="Testerman T."/>
            <person name="Graf J."/>
        </authorList>
    </citation>
    <scope>NUCLEOTIDE SEQUENCE [LARGE SCALE GENOMIC DNA]</scope>
    <source>
        <strain evidence="9 10">ID682</strain>
    </source>
</reference>
<dbReference type="SUPFAM" id="SSF53335">
    <property type="entry name" value="S-adenosyl-L-methionine-dependent methyltransferases"/>
    <property type="match status" value="1"/>
</dbReference>
<dbReference type="InterPro" id="IPR050390">
    <property type="entry name" value="C5-Methyltransferase"/>
</dbReference>
<dbReference type="EMBL" id="JAGRZL010000101">
    <property type="protein sequence ID" value="MBR7631529.1"/>
    <property type="molecule type" value="Genomic_DNA"/>
</dbReference>
<comment type="catalytic activity">
    <reaction evidence="5 8">
        <text>a 2'-deoxycytidine in DNA + S-adenosyl-L-methionine = a 5-methyl-2'-deoxycytidine in DNA + S-adenosyl-L-homocysteine + H(+)</text>
        <dbReference type="Rhea" id="RHEA:13681"/>
        <dbReference type="Rhea" id="RHEA-COMP:11369"/>
        <dbReference type="Rhea" id="RHEA-COMP:11370"/>
        <dbReference type="ChEBI" id="CHEBI:15378"/>
        <dbReference type="ChEBI" id="CHEBI:57856"/>
        <dbReference type="ChEBI" id="CHEBI:59789"/>
        <dbReference type="ChEBI" id="CHEBI:85452"/>
        <dbReference type="ChEBI" id="CHEBI:85454"/>
        <dbReference type="EC" id="2.1.1.37"/>
    </reaction>
</comment>
<dbReference type="RefSeq" id="WP_212514891.1">
    <property type="nucleotide sequence ID" value="NZ_CAWQDX010000004.1"/>
</dbReference>
<dbReference type="EC" id="2.1.1.37" evidence="8"/>
<evidence type="ECO:0000313" key="9">
    <source>
        <dbReference type="EMBL" id="MBR7631529.1"/>
    </source>
</evidence>
<evidence type="ECO:0000256" key="5">
    <source>
        <dbReference type="ARBA" id="ARBA00047422"/>
    </source>
</evidence>
<comment type="similarity">
    <text evidence="6 7">Belongs to the class I-like SAM-binding methyltransferase superfamily. C5-methyltransferase family.</text>
</comment>
<dbReference type="Gene3D" id="3.90.120.10">
    <property type="entry name" value="DNA Methylase, subunit A, domain 2"/>
    <property type="match status" value="1"/>
</dbReference>
<evidence type="ECO:0000256" key="2">
    <source>
        <dbReference type="ARBA" id="ARBA00022679"/>
    </source>
</evidence>